<dbReference type="Gramene" id="Mp1g06200.2">
    <property type="protein sequence ID" value="Mp1g06200.2.cds"/>
    <property type="gene ID" value="Mp1g06200"/>
</dbReference>
<dbReference type="EMBL" id="KZ772715">
    <property type="protein sequence ID" value="PTQ39737.1"/>
    <property type="molecule type" value="Genomic_DNA"/>
</dbReference>
<dbReference type="GO" id="GO:0006397">
    <property type="term" value="P:mRNA processing"/>
    <property type="evidence" value="ECO:0007669"/>
    <property type="project" value="InterPro"/>
</dbReference>
<dbReference type="SUPFAM" id="SSF109905">
    <property type="entry name" value="Surp module (SWAP domain)"/>
    <property type="match status" value="1"/>
</dbReference>
<dbReference type="Gramene" id="Mp1g06200.1">
    <property type="protein sequence ID" value="Mp1g06200.1.cds"/>
    <property type="gene ID" value="Mp1g06200"/>
</dbReference>
<feature type="compositionally biased region" description="Basic and acidic residues" evidence="1">
    <location>
        <begin position="392"/>
        <end position="402"/>
    </location>
</feature>
<evidence type="ECO:0000259" key="2">
    <source>
        <dbReference type="PROSITE" id="PS50128"/>
    </source>
</evidence>
<dbReference type="InterPro" id="IPR000061">
    <property type="entry name" value="Surp"/>
</dbReference>
<feature type="compositionally biased region" description="Low complexity" evidence="1">
    <location>
        <begin position="929"/>
        <end position="938"/>
    </location>
</feature>
<feature type="compositionally biased region" description="Basic residues" evidence="1">
    <location>
        <begin position="991"/>
        <end position="1002"/>
    </location>
</feature>
<dbReference type="Proteomes" id="UP000244005">
    <property type="component" value="Unassembled WGS sequence"/>
</dbReference>
<feature type="compositionally biased region" description="Acidic residues" evidence="1">
    <location>
        <begin position="743"/>
        <end position="755"/>
    </location>
</feature>
<feature type="compositionally biased region" description="Low complexity" evidence="1">
    <location>
        <begin position="820"/>
        <end position="830"/>
    </location>
</feature>
<name>A0A2R6X0V5_MARPO</name>
<dbReference type="Pfam" id="PF26093">
    <property type="entry name" value="HTH_TGH"/>
    <property type="match status" value="1"/>
</dbReference>
<dbReference type="OMA" id="DQQKPDT"/>
<dbReference type="OrthoDB" id="20507at2759"/>
<feature type="region of interest" description="Disordered" evidence="1">
    <location>
        <begin position="392"/>
        <end position="411"/>
    </location>
</feature>
<dbReference type="Gene3D" id="1.10.10.790">
    <property type="entry name" value="Surp module"/>
    <property type="match status" value="1"/>
</dbReference>
<dbReference type="PROSITE" id="PS50174">
    <property type="entry name" value="G_PATCH"/>
    <property type="match status" value="1"/>
</dbReference>
<feature type="region of interest" description="Disordered" evidence="1">
    <location>
        <begin position="743"/>
        <end position="767"/>
    </location>
</feature>
<evidence type="ECO:0000313" key="4">
    <source>
        <dbReference type="EMBL" id="PTQ39737.1"/>
    </source>
</evidence>
<feature type="region of interest" description="Disordered" evidence="1">
    <location>
        <begin position="894"/>
        <end position="1046"/>
    </location>
</feature>
<protein>
    <recommendedName>
        <fullName evidence="6">SURP motif domain-containing protein</fullName>
    </recommendedName>
</protein>
<accession>A0A2R6X0V5</accession>
<reference evidence="5" key="1">
    <citation type="journal article" date="2017" name="Cell">
        <title>Insights into land plant evolution garnered from the Marchantia polymorpha genome.</title>
        <authorList>
            <person name="Bowman J.L."/>
            <person name="Kohchi T."/>
            <person name="Yamato K.T."/>
            <person name="Jenkins J."/>
            <person name="Shu S."/>
            <person name="Ishizaki K."/>
            <person name="Yamaoka S."/>
            <person name="Nishihama R."/>
            <person name="Nakamura Y."/>
            <person name="Berger F."/>
            <person name="Adam C."/>
            <person name="Aki S.S."/>
            <person name="Althoff F."/>
            <person name="Araki T."/>
            <person name="Arteaga-Vazquez M.A."/>
            <person name="Balasubrmanian S."/>
            <person name="Barry K."/>
            <person name="Bauer D."/>
            <person name="Boehm C.R."/>
            <person name="Briginshaw L."/>
            <person name="Caballero-Perez J."/>
            <person name="Catarino B."/>
            <person name="Chen F."/>
            <person name="Chiyoda S."/>
            <person name="Chovatia M."/>
            <person name="Davies K.M."/>
            <person name="Delmans M."/>
            <person name="Demura T."/>
            <person name="Dierschke T."/>
            <person name="Dolan L."/>
            <person name="Dorantes-Acosta A.E."/>
            <person name="Eklund D.M."/>
            <person name="Florent S.N."/>
            <person name="Flores-Sandoval E."/>
            <person name="Fujiyama A."/>
            <person name="Fukuzawa H."/>
            <person name="Galik B."/>
            <person name="Grimanelli D."/>
            <person name="Grimwood J."/>
            <person name="Grossniklaus U."/>
            <person name="Hamada T."/>
            <person name="Haseloff J."/>
            <person name="Hetherington A.J."/>
            <person name="Higo A."/>
            <person name="Hirakawa Y."/>
            <person name="Hundley H.N."/>
            <person name="Ikeda Y."/>
            <person name="Inoue K."/>
            <person name="Inoue S.I."/>
            <person name="Ishida S."/>
            <person name="Jia Q."/>
            <person name="Kakita M."/>
            <person name="Kanazawa T."/>
            <person name="Kawai Y."/>
            <person name="Kawashima T."/>
            <person name="Kennedy M."/>
            <person name="Kinose K."/>
            <person name="Kinoshita T."/>
            <person name="Kohara Y."/>
            <person name="Koide E."/>
            <person name="Komatsu K."/>
            <person name="Kopischke S."/>
            <person name="Kubo M."/>
            <person name="Kyozuka J."/>
            <person name="Lagercrantz U."/>
            <person name="Lin S.S."/>
            <person name="Lindquist E."/>
            <person name="Lipzen A.M."/>
            <person name="Lu C.W."/>
            <person name="De Luna E."/>
            <person name="Martienssen R.A."/>
            <person name="Minamino N."/>
            <person name="Mizutani M."/>
            <person name="Mizutani M."/>
            <person name="Mochizuki N."/>
            <person name="Monte I."/>
            <person name="Mosher R."/>
            <person name="Nagasaki H."/>
            <person name="Nakagami H."/>
            <person name="Naramoto S."/>
            <person name="Nishitani K."/>
            <person name="Ohtani M."/>
            <person name="Okamoto T."/>
            <person name="Okumura M."/>
            <person name="Phillips J."/>
            <person name="Pollak B."/>
            <person name="Reinders A."/>
            <person name="Rovekamp M."/>
            <person name="Sano R."/>
            <person name="Sawa S."/>
            <person name="Schmid M.W."/>
            <person name="Shirakawa M."/>
            <person name="Solano R."/>
            <person name="Spunde A."/>
            <person name="Suetsugu N."/>
            <person name="Sugano S."/>
            <person name="Sugiyama A."/>
            <person name="Sun R."/>
            <person name="Suzuki Y."/>
            <person name="Takenaka M."/>
            <person name="Takezawa D."/>
            <person name="Tomogane H."/>
            <person name="Tsuzuki M."/>
            <person name="Ueda T."/>
            <person name="Umeda M."/>
            <person name="Ward J.M."/>
            <person name="Watanabe Y."/>
            <person name="Yazaki K."/>
            <person name="Yokoyama R."/>
            <person name="Yoshitake Y."/>
            <person name="Yotsui I."/>
            <person name="Zachgo S."/>
            <person name="Schmutz J."/>
        </authorList>
    </citation>
    <scope>NUCLEOTIDE SEQUENCE [LARGE SCALE GENOMIC DNA]</scope>
    <source>
        <strain evidence="5">Tak-1</strain>
    </source>
</reference>
<feature type="domain" description="SURP motif" evidence="2">
    <location>
        <begin position="416"/>
        <end position="460"/>
    </location>
</feature>
<keyword evidence="5" id="KW-1185">Reference proteome</keyword>
<dbReference type="Pfam" id="PF01805">
    <property type="entry name" value="Surp"/>
    <property type="match status" value="1"/>
</dbReference>
<evidence type="ECO:0008006" key="6">
    <source>
        <dbReference type="Google" id="ProtNLM"/>
    </source>
</evidence>
<dbReference type="PANTHER" id="PTHR13384">
    <property type="entry name" value="G PATCH DOMAIN-CONTAINING PROTEIN 1"/>
    <property type="match status" value="1"/>
</dbReference>
<dbReference type="PANTHER" id="PTHR13384:SF19">
    <property type="entry name" value="G PATCH DOMAIN-CONTAINING PROTEIN 1"/>
    <property type="match status" value="1"/>
</dbReference>
<feature type="region of interest" description="Disordered" evidence="1">
    <location>
        <begin position="810"/>
        <end position="854"/>
    </location>
</feature>
<organism evidence="4 5">
    <name type="scientific">Marchantia polymorpha</name>
    <name type="common">Common liverwort</name>
    <name type="synonym">Marchantia aquatica</name>
    <dbReference type="NCBI Taxonomy" id="3197"/>
    <lineage>
        <taxon>Eukaryota</taxon>
        <taxon>Viridiplantae</taxon>
        <taxon>Streptophyta</taxon>
        <taxon>Embryophyta</taxon>
        <taxon>Marchantiophyta</taxon>
        <taxon>Marchantiopsida</taxon>
        <taxon>Marchantiidae</taxon>
        <taxon>Marchantiales</taxon>
        <taxon>Marchantiaceae</taxon>
        <taxon>Marchantia</taxon>
    </lineage>
</organism>
<feature type="compositionally biased region" description="Polar residues" evidence="1">
    <location>
        <begin position="895"/>
        <end position="912"/>
    </location>
</feature>
<dbReference type="InterPro" id="IPR035967">
    <property type="entry name" value="SWAP/Surp_sf"/>
</dbReference>
<evidence type="ECO:0000256" key="1">
    <source>
        <dbReference type="SAM" id="MobiDB-lite"/>
    </source>
</evidence>
<dbReference type="GO" id="GO:0003723">
    <property type="term" value="F:RNA binding"/>
    <property type="evidence" value="ECO:0000318"/>
    <property type="project" value="GO_Central"/>
</dbReference>
<feature type="compositionally biased region" description="Basic residues" evidence="1">
    <location>
        <begin position="1030"/>
        <end position="1039"/>
    </location>
</feature>
<feature type="compositionally biased region" description="Basic and acidic residues" evidence="1">
    <location>
        <begin position="957"/>
        <end position="968"/>
    </location>
</feature>
<dbReference type="PROSITE" id="PS50128">
    <property type="entry name" value="SURP"/>
    <property type="match status" value="1"/>
</dbReference>
<feature type="domain" description="G-patch" evidence="3">
    <location>
        <begin position="159"/>
        <end position="179"/>
    </location>
</feature>
<dbReference type="InterPro" id="IPR011666">
    <property type="entry name" value="DUF1604"/>
</dbReference>
<evidence type="ECO:0000259" key="3">
    <source>
        <dbReference type="PROSITE" id="PS50174"/>
    </source>
</evidence>
<reference evidence="4" key="2">
    <citation type="submission" date="2017-12" db="EMBL/GenBank/DDBJ databases">
        <title>WGS assembly of Marchantia polymorpha.</title>
        <authorList>
            <person name="Bowman J.L."/>
            <person name="Kohchi T."/>
            <person name="Yamato K.T."/>
            <person name="Jenkins J."/>
            <person name="Shu S."/>
            <person name="Ishizaki K."/>
            <person name="Yamaoka S."/>
            <person name="Nishihama R."/>
            <person name="Nakamura Y."/>
            <person name="Berger F."/>
            <person name="Adam C."/>
            <person name="Aki S.S."/>
            <person name="Althoff F."/>
            <person name="Araki T."/>
            <person name="Arteaga-Vazquez M.A."/>
            <person name="Balasubrmanian S."/>
            <person name="Bauer D."/>
            <person name="Boehm C.R."/>
            <person name="Briginshaw L."/>
            <person name="Caballero-Perez J."/>
            <person name="Catarino B."/>
            <person name="Chen F."/>
            <person name="Chiyoda S."/>
            <person name="Chovatia M."/>
            <person name="Davies K.M."/>
            <person name="Delmans M."/>
            <person name="Demura T."/>
            <person name="Dierschke T."/>
            <person name="Dolan L."/>
            <person name="Dorantes-Acosta A.E."/>
            <person name="Eklund D.M."/>
            <person name="Florent S.N."/>
            <person name="Flores-Sandoval E."/>
            <person name="Fujiyama A."/>
            <person name="Fukuzawa H."/>
            <person name="Galik B."/>
            <person name="Grimanelli D."/>
            <person name="Grimwood J."/>
            <person name="Grossniklaus U."/>
            <person name="Hamada T."/>
            <person name="Haseloff J."/>
            <person name="Hetherington A.J."/>
            <person name="Higo A."/>
            <person name="Hirakawa Y."/>
            <person name="Hundley H.N."/>
            <person name="Ikeda Y."/>
            <person name="Inoue K."/>
            <person name="Inoue S."/>
            <person name="Ishida S."/>
            <person name="Jia Q."/>
            <person name="Kakita M."/>
            <person name="Kanazawa T."/>
            <person name="Kawai Y."/>
            <person name="Kawashima T."/>
            <person name="Kennedy M."/>
            <person name="Kinose K."/>
            <person name="Kinoshita T."/>
            <person name="Kohara Y."/>
            <person name="Koide E."/>
            <person name="Komatsu K."/>
            <person name="Kopischke S."/>
            <person name="Kubo M."/>
            <person name="Kyozuka J."/>
            <person name="Lagercrantz U."/>
            <person name="Lin S.S."/>
            <person name="Lindquist E."/>
            <person name="Lipzen A.M."/>
            <person name="Lu C."/>
            <person name="Luna E.D."/>
            <person name="Martienssen R.A."/>
            <person name="Minamino N."/>
            <person name="Mizutani M."/>
            <person name="Mizutani M."/>
            <person name="Mochizuki N."/>
            <person name="Monte I."/>
            <person name="Mosher R."/>
            <person name="Nagasaki H."/>
            <person name="Nakagami H."/>
            <person name="Naramoto S."/>
            <person name="Nishitani K."/>
            <person name="Ohtani M."/>
            <person name="Okamoto T."/>
            <person name="Okumura M."/>
            <person name="Phillips J."/>
            <person name="Pollak B."/>
            <person name="Reinders A."/>
            <person name="Roevekamp M."/>
            <person name="Sano R."/>
            <person name="Sawa S."/>
            <person name="Schmid M.W."/>
            <person name="Shirakawa M."/>
            <person name="Solano R."/>
            <person name="Spunde A."/>
            <person name="Suetsugu N."/>
            <person name="Sugano S."/>
            <person name="Sugiyama A."/>
            <person name="Sun R."/>
            <person name="Suzuki Y."/>
            <person name="Takenaka M."/>
            <person name="Takezawa D."/>
            <person name="Tomogane H."/>
            <person name="Tsuzuki M."/>
            <person name="Ueda T."/>
            <person name="Umeda M."/>
            <person name="Ward J.M."/>
            <person name="Watanabe Y."/>
            <person name="Yazaki K."/>
            <person name="Yokoyama R."/>
            <person name="Yoshitake Y."/>
            <person name="Yotsui I."/>
            <person name="Zachgo S."/>
            <person name="Schmutz J."/>
        </authorList>
    </citation>
    <scope>NUCLEOTIDE SEQUENCE [LARGE SCALE GENOMIC DNA]</scope>
    <source>
        <strain evidence="4">Tak-1</strain>
    </source>
</reference>
<sequence length="1046" mass="116345">MDDGEEGQYVHYGQALEREEDLSRKKAKLAVDQGQARRLPPWKQEVTDAEGRRRFHGAFTGGYSAGYYNTVGSKEGWAPKTFTSSRNQRAQRTQQSIDDFLDEDELEETKAKGLGTSAEYDTFGFTAAEVARRNAEKEVGRRPSAIPGPVPDEIVIPATQSIGVKLLMKMGWRRGRVVGPRHFTAVSAARREGRKATMALASSSKSDQQPKKVYGAQLPPSFEASGDLIAEGQDEDEEDIDLSEKIPDFVFHPKADVYGLGFDPLKNAPEFKELKLTRKNKDDRIWMPGRVKDSGDAFSRARNMGSQSGVSAMDLFRDDDEEIYDTVLDVEEKDADVIEATKPQLRLISNNDCIPGFQPASSASIQLKPARIPQPVVPMNFDTKATFATSLDVERRLSRPEPPEAPPPADTVTRKLIDGLATFVARIGPRFEALSKEKHFGNPQFSFLDTGPDHEYYIRKLWEEQRVISEKGNEPIEPKRGGHNEKLGADQRALILGETPLPKEEKARLPEALAGSFTSPATKAVDSNKMKLFFKEDPQKQARFEKYLAEKLVGGIKRRSGEGINMSKAQHEQEIYEFDKALQSLEAAGATQSSSLIPKEVTELTAMMNSRFTSGTVETMLLVPDSESEISNRIIGLPVDECPRREENSWRPASMLCKRFNLADPFAGKPAPVTKPRSQTDFFVTSLISSEEGTKPDGSSAVSLASSYSASGADAISKGHVEDMEPVKMITERPVDLYKAIFSDDDDDEDDENETATELPTPLIDGRDLGDEKVIAKQSEAAQAALNRLAAGDFLESLGKELGLRVPVEKPRVELPMKQGSNRHGSNHGSGVAGKSEATVPSVPHTGTSWSGAPLKNYMNATDIEIVEKVDQRDKVSRWAPIGDDSGRVHLRLNELTSTDKGPPDSTASMRVNKNVEAEPVSHKRTKASSRSSGSTSDSDSEFEDEKSKRDSKRSRTHDSHSDGDSDRRKSKRRSRKSRTDSDRGSDSDKRRSRRHSKKSRRKTEEKEPKRHHKSRHEKHGRKEDEKDASKKRRRHKDKQKTSPEY</sequence>
<gene>
    <name evidence="4" type="ORF">MARPO_0043s0012</name>
</gene>
<dbReference type="Pfam" id="PF07713">
    <property type="entry name" value="DUF1604"/>
    <property type="match status" value="1"/>
</dbReference>
<feature type="compositionally biased region" description="Basic and acidic residues" evidence="1">
    <location>
        <begin position="978"/>
        <end position="990"/>
    </location>
</feature>
<dbReference type="InterPro" id="IPR000467">
    <property type="entry name" value="G_patch_dom"/>
</dbReference>
<dbReference type="AlphaFoldDB" id="A0A2R6X0V5"/>
<evidence type="ECO:0000313" key="5">
    <source>
        <dbReference type="Proteomes" id="UP000244005"/>
    </source>
</evidence>
<proteinExistence type="predicted"/>
<dbReference type="EMBL" id="KZ772715">
    <property type="protein sequence ID" value="PTQ39738.1"/>
    <property type="molecule type" value="Genomic_DNA"/>
</dbReference>
<dbReference type="SMART" id="SM00648">
    <property type="entry name" value="SWAP"/>
    <property type="match status" value="1"/>
</dbReference>
<dbReference type="GO" id="GO:0005634">
    <property type="term" value="C:nucleus"/>
    <property type="evidence" value="ECO:0000318"/>
    <property type="project" value="GO_Central"/>
</dbReference>
<feature type="compositionally biased region" description="Basic residues" evidence="1">
    <location>
        <begin position="1010"/>
        <end position="1020"/>
    </location>
</feature>